<organism evidence="2 3">
    <name type="scientific">Halogeometricum rufum</name>
    <dbReference type="NCBI Taxonomy" id="553469"/>
    <lineage>
        <taxon>Archaea</taxon>
        <taxon>Methanobacteriati</taxon>
        <taxon>Methanobacteriota</taxon>
        <taxon>Stenosarchaea group</taxon>
        <taxon>Halobacteria</taxon>
        <taxon>Halobacteriales</taxon>
        <taxon>Haloferacaceae</taxon>
        <taxon>Halogeometricum</taxon>
    </lineage>
</organism>
<sequence length="180" mass="18215">MTTSTASRFEAALEALDVTVSRVESDAFQTHVEELVEPHAVGVALEEAFEDPAPSLDGTSVEVDPTPATLQAATTGVTGASLGVADYGSVVLSVTDGASELVSLFVDRHVAVVRESDIVADMETAIDAVADEFGRAGGSAILATGPSATADMGALVKGAHGPREVHVVVLTDAPDAEGEG</sequence>
<evidence type="ECO:0000313" key="2">
    <source>
        <dbReference type="EMBL" id="SFR69852.1"/>
    </source>
</evidence>
<evidence type="ECO:0000259" key="1">
    <source>
        <dbReference type="Pfam" id="PF02589"/>
    </source>
</evidence>
<dbReference type="SUPFAM" id="SSF100950">
    <property type="entry name" value="NagB/RpiA/CoA transferase-like"/>
    <property type="match status" value="1"/>
</dbReference>
<proteinExistence type="predicted"/>
<dbReference type="OrthoDB" id="199019at2157"/>
<dbReference type="AlphaFoldDB" id="A0A1I6ISY9"/>
<gene>
    <name evidence="2" type="ORF">SAMN04487947_3692</name>
</gene>
<feature type="domain" description="LUD" evidence="1">
    <location>
        <begin position="8"/>
        <end position="170"/>
    </location>
</feature>
<dbReference type="STRING" id="553469.SAMN04487947_3692"/>
<dbReference type="InterPro" id="IPR024185">
    <property type="entry name" value="FTHF_cligase-like_sf"/>
</dbReference>
<dbReference type="InterPro" id="IPR037171">
    <property type="entry name" value="NagB/RpiA_transferase-like"/>
</dbReference>
<protein>
    <submittedName>
        <fullName evidence="2">L-lactate dehydrogenase complex protein LldG</fullName>
    </submittedName>
</protein>
<keyword evidence="3" id="KW-1185">Reference proteome</keyword>
<dbReference type="Pfam" id="PF02589">
    <property type="entry name" value="LUD_dom"/>
    <property type="match status" value="1"/>
</dbReference>
<dbReference type="Proteomes" id="UP000198531">
    <property type="component" value="Unassembled WGS sequence"/>
</dbReference>
<dbReference type="Gene3D" id="3.40.50.10420">
    <property type="entry name" value="NagB/RpiA/CoA transferase-like"/>
    <property type="match status" value="1"/>
</dbReference>
<name>A0A1I6ISY9_9EURY</name>
<dbReference type="EMBL" id="FOYT01000004">
    <property type="protein sequence ID" value="SFR69852.1"/>
    <property type="molecule type" value="Genomic_DNA"/>
</dbReference>
<dbReference type="InterPro" id="IPR003741">
    <property type="entry name" value="LUD_dom"/>
</dbReference>
<accession>A0A1I6ISY9</accession>
<dbReference type="PANTHER" id="PTHR43682:SF1">
    <property type="entry name" value="LACTATE UTILIZATION PROTEIN C"/>
    <property type="match status" value="1"/>
</dbReference>
<dbReference type="RefSeq" id="WP_089810452.1">
    <property type="nucleotide sequence ID" value="NZ_FOYT01000004.1"/>
</dbReference>
<evidence type="ECO:0000313" key="3">
    <source>
        <dbReference type="Proteomes" id="UP000198531"/>
    </source>
</evidence>
<reference evidence="3" key="1">
    <citation type="submission" date="2016-10" db="EMBL/GenBank/DDBJ databases">
        <authorList>
            <person name="Varghese N."/>
            <person name="Submissions S."/>
        </authorList>
    </citation>
    <scope>NUCLEOTIDE SEQUENCE [LARGE SCALE GENOMIC DNA]</scope>
    <source>
        <strain evidence="3">CGMCC 1.7736</strain>
    </source>
</reference>
<dbReference type="PANTHER" id="PTHR43682">
    <property type="entry name" value="LACTATE UTILIZATION PROTEIN C"/>
    <property type="match status" value="1"/>
</dbReference>